<evidence type="ECO:0000256" key="1">
    <source>
        <dbReference type="SAM" id="SignalP"/>
    </source>
</evidence>
<organism evidence="3 4">
    <name type="scientific">Brassicogethes aeneus</name>
    <name type="common">Rape pollen beetle</name>
    <name type="synonym">Meligethes aeneus</name>
    <dbReference type="NCBI Taxonomy" id="1431903"/>
    <lineage>
        <taxon>Eukaryota</taxon>
        <taxon>Metazoa</taxon>
        <taxon>Ecdysozoa</taxon>
        <taxon>Arthropoda</taxon>
        <taxon>Hexapoda</taxon>
        <taxon>Insecta</taxon>
        <taxon>Pterygota</taxon>
        <taxon>Neoptera</taxon>
        <taxon>Endopterygota</taxon>
        <taxon>Coleoptera</taxon>
        <taxon>Polyphaga</taxon>
        <taxon>Cucujiformia</taxon>
        <taxon>Nitidulidae</taxon>
        <taxon>Meligethinae</taxon>
        <taxon>Brassicogethes</taxon>
    </lineage>
</organism>
<dbReference type="InterPro" id="IPR029058">
    <property type="entry name" value="AB_hydrolase_fold"/>
</dbReference>
<proteinExistence type="predicted"/>
<dbReference type="SUPFAM" id="SSF53474">
    <property type="entry name" value="alpha/beta-Hydrolases"/>
    <property type="match status" value="2"/>
</dbReference>
<dbReference type="InterPro" id="IPR006693">
    <property type="entry name" value="AB_hydrolase_lipase"/>
</dbReference>
<dbReference type="Pfam" id="PF04083">
    <property type="entry name" value="Abhydro_lipase"/>
    <property type="match status" value="2"/>
</dbReference>
<feature type="signal peptide" evidence="1">
    <location>
        <begin position="1"/>
        <end position="20"/>
    </location>
</feature>
<gene>
    <name evidence="3" type="ORF">MELIAE_LOCUS7655</name>
</gene>
<evidence type="ECO:0000313" key="4">
    <source>
        <dbReference type="Proteomes" id="UP001154078"/>
    </source>
</evidence>
<reference evidence="3" key="1">
    <citation type="submission" date="2021-12" db="EMBL/GenBank/DDBJ databases">
        <authorList>
            <person name="King R."/>
        </authorList>
    </citation>
    <scope>NUCLEOTIDE SEQUENCE</scope>
</reference>
<dbReference type="PANTHER" id="PTHR11005">
    <property type="entry name" value="LYSOSOMAL ACID LIPASE-RELATED"/>
    <property type="match status" value="1"/>
</dbReference>
<feature type="chain" id="PRO_5040470350" description="Partial AB-hydrolase lipase domain-containing protein" evidence="1">
    <location>
        <begin position="21"/>
        <end position="665"/>
    </location>
</feature>
<dbReference type="Gene3D" id="3.40.50.1820">
    <property type="entry name" value="alpha/beta hydrolase"/>
    <property type="match status" value="3"/>
</dbReference>
<keyword evidence="4" id="KW-1185">Reference proteome</keyword>
<dbReference type="Proteomes" id="UP001154078">
    <property type="component" value="Chromosome 5"/>
</dbReference>
<dbReference type="OrthoDB" id="9974421at2759"/>
<feature type="domain" description="Partial AB-hydrolase lipase" evidence="2">
    <location>
        <begin position="303"/>
        <end position="364"/>
    </location>
</feature>
<dbReference type="GO" id="GO:0006629">
    <property type="term" value="P:lipid metabolic process"/>
    <property type="evidence" value="ECO:0007669"/>
    <property type="project" value="InterPro"/>
</dbReference>
<evidence type="ECO:0000259" key="2">
    <source>
        <dbReference type="Pfam" id="PF04083"/>
    </source>
</evidence>
<dbReference type="EMBL" id="OV121136">
    <property type="protein sequence ID" value="CAH0556784.1"/>
    <property type="molecule type" value="Genomic_DNA"/>
</dbReference>
<keyword evidence="1" id="KW-0732">Signal</keyword>
<name>A0A9P0B759_BRAAE</name>
<feature type="domain" description="Partial AB-hydrolase lipase" evidence="2">
    <location>
        <begin position="30"/>
        <end position="91"/>
    </location>
</feature>
<dbReference type="AlphaFoldDB" id="A0A9P0B759"/>
<sequence>MFFKTLILYLSLIFIQNSKCENPSIHGTIDEIAKYYGYQTQNITVKTEDSFNLIVIRVMCKDKCTKSSSNKQPMVFWPGLLLNARFYVVNGKDSMANYRGSKYSNNTNLIYTDAKYWDFGFGVLAKNDIRQVTKTIFGLTNKKLISLGHSSTTNALVAYATLFPQEVAENHKGFILYGVTNVTHFLGLRFLDTSFSKYCQYENYFSTCETTIKYYLGENNHIDEKVSYPRFYGEGTEPLPTSILVNLYQIIQNKGVFQDLDYGTLGNLKHYNKINAPIFYLKAIKDIRIDILCTNDDEFTCTDEIADYYGYQTQNFTVQTDDGFNLIIFRIMCKDNCTTSSTPKQPLVIWHGFLLNARFYVLNGKNSIAFHYVDKGYDVYLANTRGTIYSNHISLSPTSAKYWDFGFGALAKNEIRKVTNKICQMTNQKLITMAYATSTNAVVAYAALFPEEVAQNHKGFILYGVTVNIFQTRSIHFPILGVIADPFRDATYLLEIKYLDTSFTQNCQYEPYFPACNAYINTVLGESDHIDVKLSFPKFFGEGTEPIPTSLIVNLAQIIQHKGVFQDLDYGVLGNLHHYNQINAQVFDLNAIRDIRIDILCTNDNEFTCADAKSTYDYLSVNKTFTYLPKNEKCPGNLIHFNYFMCDDMYNCITGPFDEILQKYY</sequence>
<accession>A0A9P0B759</accession>
<protein>
    <recommendedName>
        <fullName evidence="2">Partial AB-hydrolase lipase domain-containing protein</fullName>
    </recommendedName>
</protein>
<evidence type="ECO:0000313" key="3">
    <source>
        <dbReference type="EMBL" id="CAH0556784.1"/>
    </source>
</evidence>